<proteinExistence type="predicted"/>
<dbReference type="EMBL" id="ML994613">
    <property type="protein sequence ID" value="KAF2193759.1"/>
    <property type="molecule type" value="Genomic_DNA"/>
</dbReference>
<evidence type="ECO:0000313" key="2">
    <source>
        <dbReference type="EMBL" id="KAF2193759.1"/>
    </source>
</evidence>
<keyword evidence="1" id="KW-0732">Signal</keyword>
<dbReference type="Proteomes" id="UP000800200">
    <property type="component" value="Unassembled WGS sequence"/>
</dbReference>
<protein>
    <submittedName>
        <fullName evidence="2">Uncharacterized protein</fullName>
    </submittedName>
</protein>
<evidence type="ECO:0000313" key="3">
    <source>
        <dbReference type="Proteomes" id="UP000800200"/>
    </source>
</evidence>
<gene>
    <name evidence="2" type="ORF">K469DRAFT_619047</name>
</gene>
<dbReference type="OrthoDB" id="3508922at2759"/>
<name>A0A6A6ESJ5_9PEZI</name>
<accession>A0A6A6ESJ5</accession>
<feature type="chain" id="PRO_5025644603" evidence="1">
    <location>
        <begin position="17"/>
        <end position="154"/>
    </location>
</feature>
<reference evidence="2" key="1">
    <citation type="journal article" date="2020" name="Stud. Mycol.">
        <title>101 Dothideomycetes genomes: a test case for predicting lifestyles and emergence of pathogens.</title>
        <authorList>
            <person name="Haridas S."/>
            <person name="Albert R."/>
            <person name="Binder M."/>
            <person name="Bloem J."/>
            <person name="Labutti K."/>
            <person name="Salamov A."/>
            <person name="Andreopoulos B."/>
            <person name="Baker S."/>
            <person name="Barry K."/>
            <person name="Bills G."/>
            <person name="Bluhm B."/>
            <person name="Cannon C."/>
            <person name="Castanera R."/>
            <person name="Culley D."/>
            <person name="Daum C."/>
            <person name="Ezra D."/>
            <person name="Gonzalez J."/>
            <person name="Henrissat B."/>
            <person name="Kuo A."/>
            <person name="Liang C."/>
            <person name="Lipzen A."/>
            <person name="Lutzoni F."/>
            <person name="Magnuson J."/>
            <person name="Mondo S."/>
            <person name="Nolan M."/>
            <person name="Ohm R."/>
            <person name="Pangilinan J."/>
            <person name="Park H.-J."/>
            <person name="Ramirez L."/>
            <person name="Alfaro M."/>
            <person name="Sun H."/>
            <person name="Tritt A."/>
            <person name="Yoshinaga Y."/>
            <person name="Zwiers L.-H."/>
            <person name="Turgeon B."/>
            <person name="Goodwin S."/>
            <person name="Spatafora J."/>
            <person name="Crous P."/>
            <person name="Grigoriev I."/>
        </authorList>
    </citation>
    <scope>NUCLEOTIDE SEQUENCE</scope>
    <source>
        <strain evidence="2">CBS 207.26</strain>
    </source>
</reference>
<keyword evidence="3" id="KW-1185">Reference proteome</keyword>
<organism evidence="2 3">
    <name type="scientific">Zopfia rhizophila CBS 207.26</name>
    <dbReference type="NCBI Taxonomy" id="1314779"/>
    <lineage>
        <taxon>Eukaryota</taxon>
        <taxon>Fungi</taxon>
        <taxon>Dikarya</taxon>
        <taxon>Ascomycota</taxon>
        <taxon>Pezizomycotina</taxon>
        <taxon>Dothideomycetes</taxon>
        <taxon>Dothideomycetes incertae sedis</taxon>
        <taxon>Zopfiaceae</taxon>
        <taxon>Zopfia</taxon>
    </lineage>
</organism>
<evidence type="ECO:0000256" key="1">
    <source>
        <dbReference type="SAM" id="SignalP"/>
    </source>
</evidence>
<feature type="signal peptide" evidence="1">
    <location>
        <begin position="1"/>
        <end position="16"/>
    </location>
</feature>
<sequence length="154" mass="16749">MVSASALLLFAASAIASPLVQRQTEIPEDWNWQVEGWHAGCARSGCSYNFNITVPTIEGEIGGVKAYCSGYENGAFFIPCQILEGVNNGVAAKLLPREDESGRGPQQFAVSFLKASYEGSPYYNFTAYHETIYNAFVAPLQNFTMTPTEVFGVA</sequence>
<dbReference type="AlphaFoldDB" id="A0A6A6ESJ5"/>